<evidence type="ECO:0000256" key="3">
    <source>
        <dbReference type="ARBA" id="ARBA00023002"/>
    </source>
</evidence>
<reference evidence="5 6" key="1">
    <citation type="submission" date="2017-04" db="EMBL/GenBank/DDBJ databases">
        <title>Draft genome of the yeast Clavispora lusitaniae type strain CBS 6936.</title>
        <authorList>
            <person name="Durrens P."/>
            <person name="Klopp C."/>
            <person name="Biteau N."/>
            <person name="Fitton-Ouhabi V."/>
            <person name="Dementhon K."/>
            <person name="Accoceberry I."/>
            <person name="Sherman D.J."/>
            <person name="Noel T."/>
        </authorList>
    </citation>
    <scope>NUCLEOTIDE SEQUENCE [LARGE SCALE GENOMIC DNA]</scope>
    <source>
        <strain evidence="5 6">CBS 6936</strain>
    </source>
</reference>
<dbReference type="Pfam" id="PF00106">
    <property type="entry name" value="adh_short"/>
    <property type="match status" value="1"/>
</dbReference>
<proteinExistence type="inferred from homology"/>
<organism evidence="5 6">
    <name type="scientific">Clavispora lusitaniae</name>
    <name type="common">Candida lusitaniae</name>
    <dbReference type="NCBI Taxonomy" id="36911"/>
    <lineage>
        <taxon>Eukaryota</taxon>
        <taxon>Fungi</taxon>
        <taxon>Dikarya</taxon>
        <taxon>Ascomycota</taxon>
        <taxon>Saccharomycotina</taxon>
        <taxon>Pichiomycetes</taxon>
        <taxon>Metschnikowiaceae</taxon>
        <taxon>Clavispora</taxon>
    </lineage>
</organism>
<dbReference type="InterPro" id="IPR036291">
    <property type="entry name" value="NAD(P)-bd_dom_sf"/>
</dbReference>
<keyword evidence="2" id="KW-0521">NADP</keyword>
<dbReference type="Proteomes" id="UP000195602">
    <property type="component" value="Unassembled WGS sequence"/>
</dbReference>
<dbReference type="GO" id="GO:0006654">
    <property type="term" value="P:phosphatidic acid biosynthetic process"/>
    <property type="evidence" value="ECO:0007669"/>
    <property type="project" value="TreeGrafter"/>
</dbReference>
<evidence type="ECO:0000256" key="4">
    <source>
        <dbReference type="RuleBase" id="RU000363"/>
    </source>
</evidence>
<protein>
    <submittedName>
        <fullName evidence="5">NADPH-dependent 1-acyldihydroxyacetone phosphate reductase</fullName>
    </submittedName>
</protein>
<dbReference type="SUPFAM" id="SSF51735">
    <property type="entry name" value="NAD(P)-binding Rossmann-fold domains"/>
    <property type="match status" value="1"/>
</dbReference>
<dbReference type="GO" id="GO:0005783">
    <property type="term" value="C:endoplasmic reticulum"/>
    <property type="evidence" value="ECO:0007669"/>
    <property type="project" value="TreeGrafter"/>
</dbReference>
<dbReference type="PROSITE" id="PS00061">
    <property type="entry name" value="ADH_SHORT"/>
    <property type="match status" value="1"/>
</dbReference>
<accession>A0AA91T3N2</accession>
<dbReference type="PRINTS" id="PR00081">
    <property type="entry name" value="GDHRDH"/>
</dbReference>
<dbReference type="KEGG" id="clus:A9F13_02g02398"/>
<dbReference type="PANTHER" id="PTHR44169">
    <property type="entry name" value="NADPH-DEPENDENT 1-ACYLDIHYDROXYACETONE PHOSPHATE REDUCTASE"/>
    <property type="match status" value="1"/>
</dbReference>
<dbReference type="Gene3D" id="3.40.50.720">
    <property type="entry name" value="NAD(P)-binding Rossmann-like Domain"/>
    <property type="match status" value="1"/>
</dbReference>
<dbReference type="EMBL" id="LYUB02000002">
    <property type="protein sequence ID" value="OVF10427.1"/>
    <property type="molecule type" value="Genomic_DNA"/>
</dbReference>
<dbReference type="InterPro" id="IPR002347">
    <property type="entry name" value="SDR_fam"/>
</dbReference>
<evidence type="ECO:0000256" key="2">
    <source>
        <dbReference type="ARBA" id="ARBA00022857"/>
    </source>
</evidence>
<dbReference type="GO" id="GO:0000140">
    <property type="term" value="F:acylglycerone-phosphate reductase (NADP+) activity"/>
    <property type="evidence" value="ECO:0007669"/>
    <property type="project" value="TreeGrafter"/>
</dbReference>
<dbReference type="PRINTS" id="PR00080">
    <property type="entry name" value="SDRFAMILY"/>
</dbReference>
<keyword evidence="3" id="KW-0560">Oxidoreductase</keyword>
<evidence type="ECO:0000256" key="1">
    <source>
        <dbReference type="ARBA" id="ARBA00006484"/>
    </source>
</evidence>
<name>A0AA91T3N2_CLALS</name>
<dbReference type="PANTHER" id="PTHR44169:SF6">
    <property type="entry name" value="NADPH-DEPENDENT 1-ACYLDIHYDROXYACETONE PHOSPHATE REDUCTASE"/>
    <property type="match status" value="1"/>
</dbReference>
<comment type="caution">
    <text evidence="5">The sequence shown here is derived from an EMBL/GenBank/DDBJ whole genome shotgun (WGS) entry which is preliminary data.</text>
</comment>
<evidence type="ECO:0000313" key="6">
    <source>
        <dbReference type="Proteomes" id="UP000195602"/>
    </source>
</evidence>
<sequence>MTKYALVTGAGSGIGYELAKAFHRRKYVVLGLGTKHDIPGMNTLKEQIDSVPIVADVTNVNDIKAAVEDVRSVTGGRLDVLYNNAGVCNVGGPAIELDDDGLRRLLDVNVLGQMYMTKYMSDFVIAARGSIVFTASVAARVPLSWTSAYCASKAAIDQYALVLHGEMQPFGVRVHSVITGGVDTAIADSLGSEVHKNKAGEYPSEHFNVSGMRDSVEAATNMSRSHRSQSAADYAEDIVGKVESRSSKFNLYGGYGGYFLHWLRWYAPVWVMEWGVQTWFKQRRVFDEIRAKYAGK</sequence>
<comment type="similarity">
    <text evidence="1 4">Belongs to the short-chain dehydrogenases/reductases (SDR) family.</text>
</comment>
<dbReference type="GO" id="GO:0019433">
    <property type="term" value="P:triglyceride catabolic process"/>
    <property type="evidence" value="ECO:0007669"/>
    <property type="project" value="TreeGrafter"/>
</dbReference>
<dbReference type="GO" id="GO:0004806">
    <property type="term" value="F:triacylglycerol lipase activity"/>
    <property type="evidence" value="ECO:0007669"/>
    <property type="project" value="TreeGrafter"/>
</dbReference>
<dbReference type="AlphaFoldDB" id="A0AA91T3N2"/>
<gene>
    <name evidence="5" type="ORF">A9F13_02g02398</name>
</gene>
<evidence type="ECO:0000313" key="5">
    <source>
        <dbReference type="EMBL" id="OVF10427.1"/>
    </source>
</evidence>
<dbReference type="InterPro" id="IPR020904">
    <property type="entry name" value="Sc_DH/Rdtase_CS"/>
</dbReference>
<dbReference type="GO" id="GO:0005811">
    <property type="term" value="C:lipid droplet"/>
    <property type="evidence" value="ECO:0007669"/>
    <property type="project" value="TreeGrafter"/>
</dbReference>